<organism evidence="3 4">
    <name type="scientific">Vagococcus vulneris</name>
    <dbReference type="NCBI Taxonomy" id="1977869"/>
    <lineage>
        <taxon>Bacteria</taxon>
        <taxon>Bacillati</taxon>
        <taxon>Bacillota</taxon>
        <taxon>Bacilli</taxon>
        <taxon>Lactobacillales</taxon>
        <taxon>Enterococcaceae</taxon>
        <taxon>Vagococcus</taxon>
    </lineage>
</organism>
<dbReference type="InterPro" id="IPR036779">
    <property type="entry name" value="LysM_dom_sf"/>
</dbReference>
<evidence type="ECO:0000313" key="3">
    <source>
        <dbReference type="EMBL" id="RST98415.1"/>
    </source>
</evidence>
<dbReference type="Pfam" id="PF01476">
    <property type="entry name" value="LysM"/>
    <property type="match status" value="1"/>
</dbReference>
<dbReference type="PROSITE" id="PS51782">
    <property type="entry name" value="LYSM"/>
    <property type="match status" value="1"/>
</dbReference>
<dbReference type="CDD" id="cd00118">
    <property type="entry name" value="LysM"/>
    <property type="match status" value="1"/>
</dbReference>
<comment type="caution">
    <text evidence="3">The sequence shown here is derived from an EMBL/GenBank/DDBJ whole genome shotgun (WGS) entry which is preliminary data.</text>
</comment>
<gene>
    <name evidence="3" type="ORF">CBF37_07835</name>
</gene>
<dbReference type="OrthoDB" id="117366at2"/>
<keyword evidence="4" id="KW-1185">Reference proteome</keyword>
<protein>
    <submittedName>
        <fullName evidence="3">Peptidase M23</fullName>
    </submittedName>
</protein>
<reference evidence="3 4" key="1">
    <citation type="submission" date="2017-05" db="EMBL/GenBank/DDBJ databases">
        <title>Vagococcus spp. assemblies.</title>
        <authorList>
            <person name="Gulvik C.A."/>
        </authorList>
    </citation>
    <scope>NUCLEOTIDE SEQUENCE [LARGE SCALE GENOMIC DNA]</scope>
    <source>
        <strain evidence="3 4">SS1995</strain>
    </source>
</reference>
<dbReference type="InterPro" id="IPR018392">
    <property type="entry name" value="LysM"/>
</dbReference>
<dbReference type="Proteomes" id="UP000287857">
    <property type="component" value="Unassembled WGS sequence"/>
</dbReference>
<dbReference type="InterPro" id="IPR052196">
    <property type="entry name" value="Bact_Kbp"/>
</dbReference>
<dbReference type="AlphaFoldDB" id="A0A429ZX69"/>
<accession>A0A429ZX69</accession>
<proteinExistence type="predicted"/>
<evidence type="ECO:0000259" key="2">
    <source>
        <dbReference type="PROSITE" id="PS51782"/>
    </source>
</evidence>
<feature type="domain" description="LysM" evidence="2">
    <location>
        <begin position="27"/>
        <end position="74"/>
    </location>
</feature>
<dbReference type="RefSeq" id="WP_125984193.1">
    <property type="nucleotide sequence ID" value="NZ_NGJS01000010.1"/>
</dbReference>
<dbReference type="EMBL" id="NGJS01000010">
    <property type="protein sequence ID" value="RST98415.1"/>
    <property type="molecule type" value="Genomic_DNA"/>
</dbReference>
<dbReference type="Gene3D" id="3.10.350.10">
    <property type="entry name" value="LysM domain"/>
    <property type="match status" value="1"/>
</dbReference>
<dbReference type="PANTHER" id="PTHR34700">
    <property type="entry name" value="POTASSIUM BINDING PROTEIN KBP"/>
    <property type="match status" value="1"/>
</dbReference>
<dbReference type="SUPFAM" id="SSF54106">
    <property type="entry name" value="LysM domain"/>
    <property type="match status" value="1"/>
</dbReference>
<sequence length="191" mass="21207">MKSLKTLFLGTTFAIGLLFGTQAFADTLHTVKPGDTLSEISTQYFGNKNAIDKIAQDNNIKDIHFIYVGQQLTIKTDSNAQTTNTQTVDSTESEQAVEPVQTVQPAQQQETVQADYAGQSSSAKEWIAQKESGGSYSATNGHHIGRYQLDPSYLNGDHSPANQERVADNYVENRYGSWENAKTFWLNNGWY</sequence>
<evidence type="ECO:0000313" key="4">
    <source>
        <dbReference type="Proteomes" id="UP000287857"/>
    </source>
</evidence>
<evidence type="ECO:0000256" key="1">
    <source>
        <dbReference type="SAM" id="SignalP"/>
    </source>
</evidence>
<dbReference type="SMART" id="SM00257">
    <property type="entry name" value="LysM"/>
    <property type="match status" value="1"/>
</dbReference>
<feature type="chain" id="PRO_5018988369" evidence="1">
    <location>
        <begin position="26"/>
        <end position="191"/>
    </location>
</feature>
<keyword evidence="1" id="KW-0732">Signal</keyword>
<dbReference type="PANTHER" id="PTHR34700:SF4">
    <property type="entry name" value="PHAGE-LIKE ELEMENT PBSX PROTEIN XKDP"/>
    <property type="match status" value="1"/>
</dbReference>
<feature type="signal peptide" evidence="1">
    <location>
        <begin position="1"/>
        <end position="25"/>
    </location>
</feature>
<name>A0A429ZX69_9ENTE</name>